<dbReference type="Pfam" id="PF13304">
    <property type="entry name" value="AAA_21"/>
    <property type="match status" value="1"/>
</dbReference>
<dbReference type="GO" id="GO:0016887">
    <property type="term" value="F:ATP hydrolysis activity"/>
    <property type="evidence" value="ECO:0007669"/>
    <property type="project" value="InterPro"/>
</dbReference>
<reference evidence="2 4" key="1">
    <citation type="submission" date="2015-04" db="EMBL/GenBank/DDBJ databases">
        <authorList>
            <person name="Calcutt M.J."/>
            <person name="Foecking M.F."/>
        </authorList>
    </citation>
    <scope>NUCLEOTIDE SEQUENCE [LARGE SCALE GENOMIC DNA]</scope>
    <source>
        <strain evidence="2 4">199/55</strain>
    </source>
</reference>
<sequence>MLIEFSVANCLSFDERQTLSMVKSHSDELPDNAYSVVKAKDLHLLHSVAIYGANASGKSNFIKAFRLMEQIVTTTSQRGDELDVTPFKLNQKNITEPSEFEVVFVIDGVRYQYGFSADKYQIYDEWLYAYPKNRPQKWFERVWVNDEKRHTWQFSSLFLGNKRLWQESTRDNALFLSTAVQLNSEQLKPLFDWFDKTLAFIGVDGLSPSYTAQLCTKEQKNEIIRLLRTADFNIHDIKVQIEDFDESKLPDDMPPELKNHLVKALKGTKQIDSIELLHYDDLGNPVYFDFDEESDGTQKFFAFSGPILDILMNGRILFIDELNQNLHPKLVQFLVDLFHNPKSNPRHAQLIFTTHETSILNQNIFRRDQIWFCERSKQQSSILYPLSDFSPKKGKENLENVYLSGGYGAVPFIDHFILEQ</sequence>
<evidence type="ECO:0000313" key="2">
    <source>
        <dbReference type="EMBL" id="ANB92277.1"/>
    </source>
</evidence>
<organism evidence="3 5">
    <name type="scientific">Moraxella ovis</name>
    <dbReference type="NCBI Taxonomy" id="29433"/>
    <lineage>
        <taxon>Bacteria</taxon>
        <taxon>Pseudomonadati</taxon>
        <taxon>Pseudomonadota</taxon>
        <taxon>Gammaproteobacteria</taxon>
        <taxon>Moraxellales</taxon>
        <taxon>Moraxellaceae</taxon>
        <taxon>Moraxella</taxon>
    </lineage>
</organism>
<gene>
    <name evidence="2" type="ORF">MOVS_10190</name>
    <name evidence="3" type="ORF">NCTC11227_02121</name>
</gene>
<evidence type="ECO:0000313" key="5">
    <source>
        <dbReference type="Proteomes" id="UP000255102"/>
    </source>
</evidence>
<feature type="domain" description="ATPase AAA-type core" evidence="1">
    <location>
        <begin position="48"/>
        <end position="361"/>
    </location>
</feature>
<dbReference type="SUPFAM" id="SSF52540">
    <property type="entry name" value="P-loop containing nucleoside triphosphate hydrolases"/>
    <property type="match status" value="1"/>
</dbReference>
<accession>A0A378PMW7</accession>
<dbReference type="EMBL" id="UGPW01000001">
    <property type="protein sequence ID" value="STY88092.1"/>
    <property type="molecule type" value="Genomic_DNA"/>
</dbReference>
<keyword evidence="4" id="KW-1185">Reference proteome</keyword>
<dbReference type="Proteomes" id="UP000255102">
    <property type="component" value="Unassembled WGS sequence"/>
</dbReference>
<dbReference type="Gene3D" id="3.40.50.300">
    <property type="entry name" value="P-loop containing nucleotide triphosphate hydrolases"/>
    <property type="match status" value="1"/>
</dbReference>
<protein>
    <submittedName>
        <fullName evidence="3">Predicted ATPase</fullName>
    </submittedName>
    <submittedName>
        <fullName evidence="2">RloA protein</fullName>
    </submittedName>
</protein>
<dbReference type="GO" id="GO:0005524">
    <property type="term" value="F:ATP binding"/>
    <property type="evidence" value="ECO:0007669"/>
    <property type="project" value="InterPro"/>
</dbReference>
<dbReference type="PANTHER" id="PTHR40396">
    <property type="entry name" value="ATPASE-LIKE PROTEIN"/>
    <property type="match status" value="1"/>
</dbReference>
<dbReference type="KEGG" id="moi:MOVS_10190"/>
<dbReference type="PANTHER" id="PTHR40396:SF1">
    <property type="entry name" value="ATPASE AAA-TYPE CORE DOMAIN-CONTAINING PROTEIN"/>
    <property type="match status" value="1"/>
</dbReference>
<evidence type="ECO:0000313" key="3">
    <source>
        <dbReference type="EMBL" id="STY88092.1"/>
    </source>
</evidence>
<dbReference type="AlphaFoldDB" id="A0A378PMW7"/>
<dbReference type="RefSeq" id="WP_063514828.1">
    <property type="nucleotide sequence ID" value="NZ_CP011158.1"/>
</dbReference>
<dbReference type="InterPro" id="IPR027417">
    <property type="entry name" value="P-loop_NTPase"/>
</dbReference>
<dbReference type="InterPro" id="IPR003959">
    <property type="entry name" value="ATPase_AAA_core"/>
</dbReference>
<evidence type="ECO:0000313" key="4">
    <source>
        <dbReference type="Proteomes" id="UP000076765"/>
    </source>
</evidence>
<dbReference type="STRING" id="29433.MOVS_10190"/>
<reference evidence="3 5" key="2">
    <citation type="submission" date="2018-06" db="EMBL/GenBank/DDBJ databases">
        <authorList>
            <consortium name="Pathogen Informatics"/>
            <person name="Doyle S."/>
        </authorList>
    </citation>
    <scope>NUCLEOTIDE SEQUENCE [LARGE SCALE GENOMIC DNA]</scope>
    <source>
        <strain evidence="3 5">NCTC11227</strain>
    </source>
</reference>
<dbReference type="Proteomes" id="UP000076765">
    <property type="component" value="Chromosome"/>
</dbReference>
<proteinExistence type="predicted"/>
<evidence type="ECO:0000259" key="1">
    <source>
        <dbReference type="Pfam" id="PF13304"/>
    </source>
</evidence>
<dbReference type="EMBL" id="CP011158">
    <property type="protein sequence ID" value="ANB92277.1"/>
    <property type="molecule type" value="Genomic_DNA"/>
</dbReference>
<name>A0A378PMW7_9GAMM</name>